<dbReference type="AlphaFoldDB" id="A0A1R4GWG6"/>
<organism evidence="1 2">
    <name type="scientific">Arthrobacter rhombi</name>
    <dbReference type="NCBI Taxonomy" id="71253"/>
    <lineage>
        <taxon>Bacteria</taxon>
        <taxon>Bacillati</taxon>
        <taxon>Actinomycetota</taxon>
        <taxon>Actinomycetes</taxon>
        <taxon>Micrococcales</taxon>
        <taxon>Micrococcaceae</taxon>
        <taxon>Arthrobacter</taxon>
    </lineage>
</organism>
<gene>
    <name evidence="1" type="ORF">FM101_15075</name>
</gene>
<accession>A0A1R4GWG6</accession>
<sequence length="81" mass="9457">MMKNSSAAARKTTDHSAGFEYLVLTVRPGQSIADARREIVEHAEYGKWELRTTRIYMGGMRRYWMRRRVMRVASTLDTFPS</sequence>
<dbReference type="InterPro" id="IPR043758">
    <property type="entry name" value="DUF5703"/>
</dbReference>
<protein>
    <submittedName>
        <fullName evidence="1">Uncharacterized protein</fullName>
    </submittedName>
</protein>
<reference evidence="1 2" key="1">
    <citation type="submission" date="2017-02" db="EMBL/GenBank/DDBJ databases">
        <authorList>
            <person name="Peterson S.W."/>
        </authorList>
    </citation>
    <scope>NUCLEOTIDE SEQUENCE [LARGE SCALE GENOMIC DNA]</scope>
    <source>
        <strain evidence="1 2">B Ar 00.02</strain>
    </source>
</reference>
<dbReference type="Pfam" id="PF18963">
    <property type="entry name" value="DUF5703"/>
    <property type="match status" value="1"/>
</dbReference>
<dbReference type="EMBL" id="FUHW01000052">
    <property type="protein sequence ID" value="SJM72423.1"/>
    <property type="molecule type" value="Genomic_DNA"/>
</dbReference>
<evidence type="ECO:0000313" key="1">
    <source>
        <dbReference type="EMBL" id="SJM72423.1"/>
    </source>
</evidence>
<dbReference type="Proteomes" id="UP000195913">
    <property type="component" value="Unassembled WGS sequence"/>
</dbReference>
<evidence type="ECO:0000313" key="2">
    <source>
        <dbReference type="Proteomes" id="UP000195913"/>
    </source>
</evidence>
<dbReference type="RefSeq" id="WP_428844172.1">
    <property type="nucleotide sequence ID" value="NZ_FUHW01000052.1"/>
</dbReference>
<keyword evidence="2" id="KW-1185">Reference proteome</keyword>
<proteinExistence type="predicted"/>
<name>A0A1R4GWG6_9MICC</name>